<accession>A0AAD6SM45</accession>
<dbReference type="Gene3D" id="2.40.40.10">
    <property type="entry name" value="RlpA-like domain"/>
    <property type="match status" value="2"/>
</dbReference>
<gene>
    <name evidence="3" type="ORF">C8F04DRAFT_40852</name>
</gene>
<name>A0AAD6SM45_9AGAR</name>
<evidence type="ECO:0000256" key="1">
    <source>
        <dbReference type="ARBA" id="ARBA00022729"/>
    </source>
</evidence>
<proteinExistence type="predicted"/>
<dbReference type="AlphaFoldDB" id="A0AAD6SM45"/>
<sequence>MMQSTRSFLFPALLLALVSATSGAVLPRHSASDVVIAIFDSPNGAIGACGFAIQNADFAIALSPADFANGANCGKPAFVSNGGATITVTVADICNECTSGAVKLTSGVEVLTGQTGPIPVTWHVKVFPPAVKITGAASPFTPTTDICTGDVIPSTEFVVALSNADIAGGSTCEQEVDITFNNKTISTTARAVCAKCAPGEIQVSSNAFASLTGSTSAKPVEVVWSIPTVGV</sequence>
<dbReference type="CDD" id="cd22191">
    <property type="entry name" value="DPBB_RlpA_EXP_N-like"/>
    <property type="match status" value="2"/>
</dbReference>
<keyword evidence="4" id="KW-1185">Reference proteome</keyword>
<protein>
    <submittedName>
        <fullName evidence="3">Uncharacterized protein</fullName>
    </submittedName>
</protein>
<feature type="chain" id="PRO_5041924041" evidence="2">
    <location>
        <begin position="24"/>
        <end position="231"/>
    </location>
</feature>
<evidence type="ECO:0000313" key="3">
    <source>
        <dbReference type="EMBL" id="KAJ7029456.1"/>
    </source>
</evidence>
<dbReference type="SUPFAM" id="SSF50685">
    <property type="entry name" value="Barwin-like endoglucanases"/>
    <property type="match status" value="2"/>
</dbReference>
<dbReference type="PANTHER" id="PTHR31836:SF28">
    <property type="entry name" value="SRCR DOMAIN-CONTAINING PROTEIN-RELATED"/>
    <property type="match status" value="1"/>
</dbReference>
<keyword evidence="1 2" id="KW-0732">Signal</keyword>
<dbReference type="InterPro" id="IPR036908">
    <property type="entry name" value="RlpA-like_sf"/>
</dbReference>
<dbReference type="PANTHER" id="PTHR31836">
    <property type="match status" value="1"/>
</dbReference>
<feature type="signal peptide" evidence="2">
    <location>
        <begin position="1"/>
        <end position="23"/>
    </location>
</feature>
<evidence type="ECO:0000313" key="4">
    <source>
        <dbReference type="Proteomes" id="UP001218188"/>
    </source>
</evidence>
<organism evidence="3 4">
    <name type="scientific">Mycena alexandri</name>
    <dbReference type="NCBI Taxonomy" id="1745969"/>
    <lineage>
        <taxon>Eukaryota</taxon>
        <taxon>Fungi</taxon>
        <taxon>Dikarya</taxon>
        <taxon>Basidiomycota</taxon>
        <taxon>Agaricomycotina</taxon>
        <taxon>Agaricomycetes</taxon>
        <taxon>Agaricomycetidae</taxon>
        <taxon>Agaricales</taxon>
        <taxon>Marasmiineae</taxon>
        <taxon>Mycenaceae</taxon>
        <taxon>Mycena</taxon>
    </lineage>
</organism>
<dbReference type="EMBL" id="JARJCM010000101">
    <property type="protein sequence ID" value="KAJ7029456.1"/>
    <property type="molecule type" value="Genomic_DNA"/>
</dbReference>
<dbReference type="Proteomes" id="UP001218188">
    <property type="component" value="Unassembled WGS sequence"/>
</dbReference>
<dbReference type="InterPro" id="IPR051477">
    <property type="entry name" value="Expansin_CellWall"/>
</dbReference>
<comment type="caution">
    <text evidence="3">The sequence shown here is derived from an EMBL/GenBank/DDBJ whole genome shotgun (WGS) entry which is preliminary data.</text>
</comment>
<reference evidence="3" key="1">
    <citation type="submission" date="2023-03" db="EMBL/GenBank/DDBJ databases">
        <title>Massive genome expansion in bonnet fungi (Mycena s.s.) driven by repeated elements and novel gene families across ecological guilds.</title>
        <authorList>
            <consortium name="Lawrence Berkeley National Laboratory"/>
            <person name="Harder C.B."/>
            <person name="Miyauchi S."/>
            <person name="Viragh M."/>
            <person name="Kuo A."/>
            <person name="Thoen E."/>
            <person name="Andreopoulos B."/>
            <person name="Lu D."/>
            <person name="Skrede I."/>
            <person name="Drula E."/>
            <person name="Henrissat B."/>
            <person name="Morin E."/>
            <person name="Kohler A."/>
            <person name="Barry K."/>
            <person name="LaButti K."/>
            <person name="Morin E."/>
            <person name="Salamov A."/>
            <person name="Lipzen A."/>
            <person name="Mereny Z."/>
            <person name="Hegedus B."/>
            <person name="Baldrian P."/>
            <person name="Stursova M."/>
            <person name="Weitz H."/>
            <person name="Taylor A."/>
            <person name="Grigoriev I.V."/>
            <person name="Nagy L.G."/>
            <person name="Martin F."/>
            <person name="Kauserud H."/>
        </authorList>
    </citation>
    <scope>NUCLEOTIDE SEQUENCE</scope>
    <source>
        <strain evidence="3">CBHHK200</strain>
    </source>
</reference>
<evidence type="ECO:0000256" key="2">
    <source>
        <dbReference type="SAM" id="SignalP"/>
    </source>
</evidence>